<dbReference type="PANTHER" id="PTHR35529:SF2">
    <property type="entry name" value="SPORULATION PROTEIN YTAF-RELATED"/>
    <property type="match status" value="1"/>
</dbReference>
<evidence type="ECO:0000313" key="6">
    <source>
        <dbReference type="EMBL" id="MFC4023940.1"/>
    </source>
</evidence>
<dbReference type="NCBIfam" id="TIGR02840">
    <property type="entry name" value="spore_YtaF"/>
    <property type="match status" value="1"/>
</dbReference>
<keyword evidence="4 5" id="KW-0472">Membrane</keyword>
<evidence type="ECO:0000256" key="5">
    <source>
        <dbReference type="SAM" id="Phobius"/>
    </source>
</evidence>
<evidence type="ECO:0000313" key="7">
    <source>
        <dbReference type="Proteomes" id="UP001595772"/>
    </source>
</evidence>
<feature type="transmembrane region" description="Helical" evidence="5">
    <location>
        <begin position="134"/>
        <end position="154"/>
    </location>
</feature>
<name>A0ABV8GW77_9BACI</name>
<feature type="transmembrane region" description="Helical" evidence="5">
    <location>
        <begin position="70"/>
        <end position="88"/>
    </location>
</feature>
<evidence type="ECO:0000256" key="1">
    <source>
        <dbReference type="ARBA" id="ARBA00022475"/>
    </source>
</evidence>
<comment type="caution">
    <text evidence="6">The sequence shown here is derived from an EMBL/GenBank/DDBJ whole genome shotgun (WGS) entry which is preliminary data.</text>
</comment>
<sequence length="210" mass="22422">MMLIYSGLLLLVIAVSLDGFGVGITYGIQKIKVPTMALLIIMICSGIIVYTSMVIGDLLSIFISKESAKILGGTILISLGLFSFVNIIRSRLKKPRTDSPEKISTTKIHDLKTVITTPDNADLDRSGIISAGEAFLLGLALALDAFGAGIGASMLGYSPFLTAFLTACMSGFFLYFGMKLGIFLSRNEKLQQLTLLPPALLIGIGILNLI</sequence>
<dbReference type="Proteomes" id="UP001595772">
    <property type="component" value="Unassembled WGS sequence"/>
</dbReference>
<feature type="transmembrane region" description="Helical" evidence="5">
    <location>
        <begin position="6"/>
        <end position="26"/>
    </location>
</feature>
<evidence type="ECO:0000256" key="4">
    <source>
        <dbReference type="ARBA" id="ARBA00023136"/>
    </source>
</evidence>
<proteinExistence type="predicted"/>
<feature type="transmembrane region" description="Helical" evidence="5">
    <location>
        <begin position="160"/>
        <end position="178"/>
    </location>
</feature>
<keyword evidence="1" id="KW-1003">Cell membrane</keyword>
<evidence type="ECO:0000256" key="2">
    <source>
        <dbReference type="ARBA" id="ARBA00022692"/>
    </source>
</evidence>
<keyword evidence="2 5" id="KW-0812">Transmembrane</keyword>
<organism evidence="6 7">
    <name type="scientific">Oceanobacillus longus</name>
    <dbReference type="NCBI Taxonomy" id="930120"/>
    <lineage>
        <taxon>Bacteria</taxon>
        <taxon>Bacillati</taxon>
        <taxon>Bacillota</taxon>
        <taxon>Bacilli</taxon>
        <taxon>Bacillales</taxon>
        <taxon>Bacillaceae</taxon>
        <taxon>Oceanobacillus</taxon>
    </lineage>
</organism>
<gene>
    <name evidence="6" type="primary">ytaF</name>
    <name evidence="6" type="ORF">ACFOUV_09050</name>
</gene>
<evidence type="ECO:0000256" key="3">
    <source>
        <dbReference type="ARBA" id="ARBA00022989"/>
    </source>
</evidence>
<reference evidence="7" key="1">
    <citation type="journal article" date="2019" name="Int. J. Syst. Evol. Microbiol.">
        <title>The Global Catalogue of Microorganisms (GCM) 10K type strain sequencing project: providing services to taxonomists for standard genome sequencing and annotation.</title>
        <authorList>
            <consortium name="The Broad Institute Genomics Platform"/>
            <consortium name="The Broad Institute Genome Sequencing Center for Infectious Disease"/>
            <person name="Wu L."/>
            <person name="Ma J."/>
        </authorList>
    </citation>
    <scope>NUCLEOTIDE SEQUENCE [LARGE SCALE GENOMIC DNA]</scope>
    <source>
        <strain evidence="7">IBRC-M 10703</strain>
    </source>
</reference>
<dbReference type="RefSeq" id="WP_379496436.1">
    <property type="nucleotide sequence ID" value="NZ_JBHSAO010000006.1"/>
</dbReference>
<dbReference type="EMBL" id="JBHSAO010000006">
    <property type="protein sequence ID" value="MFC4023940.1"/>
    <property type="molecule type" value="Genomic_DNA"/>
</dbReference>
<protein>
    <submittedName>
        <fullName evidence="6">Sporulation membrane protein YtaF</fullName>
    </submittedName>
</protein>
<keyword evidence="3 5" id="KW-1133">Transmembrane helix</keyword>
<feature type="transmembrane region" description="Helical" evidence="5">
    <location>
        <begin position="38"/>
        <end position="64"/>
    </location>
</feature>
<dbReference type="InterPro" id="IPR014205">
    <property type="entry name" value="Spore_YtaF"/>
</dbReference>
<accession>A0ABV8GW77</accession>
<keyword evidence="7" id="KW-1185">Reference proteome</keyword>
<dbReference type="PANTHER" id="PTHR35529">
    <property type="entry name" value="MANGANESE EFFLUX PUMP MNTP-RELATED"/>
    <property type="match status" value="1"/>
</dbReference>
<dbReference type="Pfam" id="PF02659">
    <property type="entry name" value="Mntp"/>
    <property type="match status" value="2"/>
</dbReference>
<dbReference type="InterPro" id="IPR003810">
    <property type="entry name" value="Mntp/YtaF"/>
</dbReference>